<dbReference type="RefSeq" id="WP_084198042.1">
    <property type="nucleotide sequence ID" value="NZ_BMYL01000013.1"/>
</dbReference>
<keyword evidence="1" id="KW-1133">Transmembrane helix</keyword>
<reference evidence="2 3" key="1">
    <citation type="submission" date="2018-01" db="EMBL/GenBank/DDBJ databases">
        <title>The draft genome sequence of Halioglobus japonicus S1-36.</title>
        <authorList>
            <person name="Du Z.-J."/>
            <person name="Shi M.-J."/>
        </authorList>
    </citation>
    <scope>NUCLEOTIDE SEQUENCE [LARGE SCALE GENOMIC DNA]</scope>
    <source>
        <strain evidence="2 3">S1-36</strain>
    </source>
</reference>
<feature type="transmembrane region" description="Helical" evidence="1">
    <location>
        <begin position="6"/>
        <end position="24"/>
    </location>
</feature>
<dbReference type="AlphaFoldDB" id="A0AAP8SLK9"/>
<dbReference type="Proteomes" id="UP000235162">
    <property type="component" value="Unassembled WGS sequence"/>
</dbReference>
<feature type="transmembrane region" description="Helical" evidence="1">
    <location>
        <begin position="55"/>
        <end position="72"/>
    </location>
</feature>
<dbReference type="KEGG" id="hja:BST95_02600"/>
<proteinExistence type="predicted"/>
<accession>A0AAP8SLK9</accession>
<sequence>MSSFVFSILIASIVGAMGFFIALVKNVNLEEVHLLKYGGPFALLIPGVLKPAGRLWLMCGTGCSVSAVYIMMTAS</sequence>
<evidence type="ECO:0000256" key="1">
    <source>
        <dbReference type="SAM" id="Phobius"/>
    </source>
</evidence>
<dbReference type="EMBL" id="PKUR01000011">
    <property type="protein sequence ID" value="PLW84511.1"/>
    <property type="molecule type" value="Genomic_DNA"/>
</dbReference>
<keyword evidence="1" id="KW-0812">Transmembrane</keyword>
<organism evidence="2 3">
    <name type="scientific">Halioglobus japonicus</name>
    <dbReference type="NCBI Taxonomy" id="930805"/>
    <lineage>
        <taxon>Bacteria</taxon>
        <taxon>Pseudomonadati</taxon>
        <taxon>Pseudomonadota</taxon>
        <taxon>Gammaproteobacteria</taxon>
        <taxon>Cellvibrionales</taxon>
        <taxon>Halieaceae</taxon>
        <taxon>Halioglobus</taxon>
    </lineage>
</organism>
<name>A0AAP8SLK9_9GAMM</name>
<evidence type="ECO:0000313" key="2">
    <source>
        <dbReference type="EMBL" id="PLW84511.1"/>
    </source>
</evidence>
<comment type="caution">
    <text evidence="2">The sequence shown here is derived from an EMBL/GenBank/DDBJ whole genome shotgun (WGS) entry which is preliminary data.</text>
</comment>
<keyword evidence="1" id="KW-0472">Membrane</keyword>
<gene>
    <name evidence="2" type="ORF">C0029_18850</name>
</gene>
<evidence type="ECO:0000313" key="3">
    <source>
        <dbReference type="Proteomes" id="UP000235162"/>
    </source>
</evidence>
<protein>
    <submittedName>
        <fullName evidence="2">Uncharacterized protein</fullName>
    </submittedName>
</protein>
<keyword evidence="3" id="KW-1185">Reference proteome</keyword>